<keyword evidence="1" id="KW-1133">Transmembrane helix</keyword>
<evidence type="ECO:0000313" key="2">
    <source>
        <dbReference type="EMBL" id="MFC0393996.1"/>
    </source>
</evidence>
<protein>
    <submittedName>
        <fullName evidence="2">DUF2975 domain-containing protein</fullName>
    </submittedName>
</protein>
<proteinExistence type="predicted"/>
<keyword evidence="1" id="KW-0472">Membrane</keyword>
<dbReference type="Pfam" id="PF11188">
    <property type="entry name" value="DUF2975"/>
    <property type="match status" value="1"/>
</dbReference>
<accession>A0ABV6JDK6</accession>
<feature type="transmembrane region" description="Helical" evidence="1">
    <location>
        <begin position="44"/>
        <end position="65"/>
    </location>
</feature>
<keyword evidence="1" id="KW-0812">Transmembrane</keyword>
<organism evidence="2 3">
    <name type="scientific">Paenibacillus mendelii</name>
    <dbReference type="NCBI Taxonomy" id="206163"/>
    <lineage>
        <taxon>Bacteria</taxon>
        <taxon>Bacillati</taxon>
        <taxon>Bacillota</taxon>
        <taxon>Bacilli</taxon>
        <taxon>Bacillales</taxon>
        <taxon>Paenibacillaceae</taxon>
        <taxon>Paenibacillus</taxon>
    </lineage>
</organism>
<evidence type="ECO:0000256" key="1">
    <source>
        <dbReference type="SAM" id="Phobius"/>
    </source>
</evidence>
<name>A0ABV6JDK6_9BACL</name>
<gene>
    <name evidence="2" type="ORF">ACFFJ8_21820</name>
</gene>
<comment type="caution">
    <text evidence="2">The sequence shown here is derived from an EMBL/GenBank/DDBJ whole genome shotgun (WGS) entry which is preliminary data.</text>
</comment>
<feature type="transmembrane region" description="Helical" evidence="1">
    <location>
        <begin position="7"/>
        <end position="32"/>
    </location>
</feature>
<reference evidence="2 3" key="1">
    <citation type="submission" date="2024-09" db="EMBL/GenBank/DDBJ databases">
        <authorList>
            <person name="Sun Q."/>
            <person name="Mori K."/>
        </authorList>
    </citation>
    <scope>NUCLEOTIDE SEQUENCE [LARGE SCALE GENOMIC DNA]</scope>
    <source>
        <strain evidence="2 3">CCM 4839</strain>
    </source>
</reference>
<evidence type="ECO:0000313" key="3">
    <source>
        <dbReference type="Proteomes" id="UP001589818"/>
    </source>
</evidence>
<dbReference type="RefSeq" id="WP_204822054.1">
    <property type="nucleotide sequence ID" value="NZ_JANHOF010000023.1"/>
</dbReference>
<dbReference type="InterPro" id="IPR021354">
    <property type="entry name" value="DUF2975"/>
</dbReference>
<keyword evidence="3" id="KW-1185">Reference proteome</keyword>
<sequence length="80" mass="8723">MKQGSTFFLKIAVFIAGTPVLALCIFGLPWIAAKDAAAHPETAYLQYPFLIGAYITVTPFFVALYQALAIDIKSENDLIV</sequence>
<dbReference type="EMBL" id="JBHLVF010000037">
    <property type="protein sequence ID" value="MFC0393996.1"/>
    <property type="molecule type" value="Genomic_DNA"/>
</dbReference>
<dbReference type="Proteomes" id="UP001589818">
    <property type="component" value="Unassembled WGS sequence"/>
</dbReference>